<feature type="transmembrane region" description="Helical" evidence="1">
    <location>
        <begin position="40"/>
        <end position="64"/>
    </location>
</feature>
<sequence>MNDSTPLLGQVTGHIPPTEFDLFLQVVEPPWPFITGRSLFLIRTSLAITMTSILALHLALEILSGNGPIFVFRLMNLAWTGQCIYMWLTSYWTYLSALTNAVWRHPYTPSCHHHTETLSSLLFGCFLRTTSFPSERNVCVFSAFHTFYTATMVLPFAASLDYFTTQSRKHPLELVLNTANILVALAELGLLNSVAVSSSRRDQQRMLVQTLHLALLAAAYAKIWVWIGNDIVNGPGRELDSRLYGGGWSAVNVVASLYLGWWMMELAKGRVMERWRGRVQEEEWEEGV</sequence>
<keyword evidence="1" id="KW-1133">Transmembrane helix</keyword>
<feature type="transmembrane region" description="Helical" evidence="1">
    <location>
        <begin position="247"/>
        <end position="264"/>
    </location>
</feature>
<feature type="transmembrane region" description="Helical" evidence="1">
    <location>
        <begin position="84"/>
        <end position="103"/>
    </location>
</feature>
<accession>A0ABR3GT81</accession>
<protein>
    <submittedName>
        <fullName evidence="2">Uncharacterized protein</fullName>
    </submittedName>
</protein>
<feature type="transmembrane region" description="Helical" evidence="1">
    <location>
        <begin position="207"/>
        <end position="227"/>
    </location>
</feature>
<feature type="transmembrane region" description="Helical" evidence="1">
    <location>
        <begin position="138"/>
        <end position="158"/>
    </location>
</feature>
<evidence type="ECO:0000256" key="1">
    <source>
        <dbReference type="SAM" id="Phobius"/>
    </source>
</evidence>
<dbReference type="EMBL" id="JBBBZM010000018">
    <property type="protein sequence ID" value="KAL0638801.1"/>
    <property type="molecule type" value="Genomic_DNA"/>
</dbReference>
<dbReference type="Proteomes" id="UP001447188">
    <property type="component" value="Unassembled WGS sequence"/>
</dbReference>
<keyword evidence="3" id="KW-1185">Reference proteome</keyword>
<keyword evidence="1" id="KW-0812">Transmembrane</keyword>
<feature type="transmembrane region" description="Helical" evidence="1">
    <location>
        <begin position="178"/>
        <end position="195"/>
    </location>
</feature>
<name>A0ABR3GT81_9PEZI</name>
<keyword evidence="1" id="KW-0472">Membrane</keyword>
<reference evidence="2 3" key="1">
    <citation type="submission" date="2024-02" db="EMBL/GenBank/DDBJ databases">
        <title>Discinaceae phylogenomics.</title>
        <authorList>
            <person name="Dirks A.C."/>
            <person name="James T.Y."/>
        </authorList>
    </citation>
    <scope>NUCLEOTIDE SEQUENCE [LARGE SCALE GENOMIC DNA]</scope>
    <source>
        <strain evidence="2 3">ACD0624</strain>
    </source>
</reference>
<gene>
    <name evidence="2" type="ORF">Q9L58_002229</name>
</gene>
<evidence type="ECO:0000313" key="2">
    <source>
        <dbReference type="EMBL" id="KAL0638801.1"/>
    </source>
</evidence>
<comment type="caution">
    <text evidence="2">The sequence shown here is derived from an EMBL/GenBank/DDBJ whole genome shotgun (WGS) entry which is preliminary data.</text>
</comment>
<proteinExistence type="predicted"/>
<organism evidence="2 3">
    <name type="scientific">Discina gigas</name>
    <dbReference type="NCBI Taxonomy" id="1032678"/>
    <lineage>
        <taxon>Eukaryota</taxon>
        <taxon>Fungi</taxon>
        <taxon>Dikarya</taxon>
        <taxon>Ascomycota</taxon>
        <taxon>Pezizomycotina</taxon>
        <taxon>Pezizomycetes</taxon>
        <taxon>Pezizales</taxon>
        <taxon>Discinaceae</taxon>
        <taxon>Discina</taxon>
    </lineage>
</organism>
<evidence type="ECO:0000313" key="3">
    <source>
        <dbReference type="Proteomes" id="UP001447188"/>
    </source>
</evidence>